<keyword evidence="10" id="KW-1185">Reference proteome</keyword>
<dbReference type="InterPro" id="IPR000960">
    <property type="entry name" value="Flavin_mOase"/>
</dbReference>
<dbReference type="GO" id="GO:0050661">
    <property type="term" value="F:NADP binding"/>
    <property type="evidence" value="ECO:0007669"/>
    <property type="project" value="InterPro"/>
</dbReference>
<evidence type="ECO:0000256" key="6">
    <source>
        <dbReference type="ARBA" id="ARBA00023002"/>
    </source>
</evidence>
<name>A0A8W8MFN1_MAGGI</name>
<dbReference type="InterPro" id="IPR050346">
    <property type="entry name" value="FMO-like"/>
</dbReference>
<evidence type="ECO:0000256" key="7">
    <source>
        <dbReference type="ARBA" id="ARBA00023033"/>
    </source>
</evidence>
<dbReference type="AlphaFoldDB" id="A0A8W8MFN1"/>
<evidence type="ECO:0000256" key="1">
    <source>
        <dbReference type="ARBA" id="ARBA00001974"/>
    </source>
</evidence>
<proteinExistence type="inferred from homology"/>
<keyword evidence="6 8" id="KW-0560">Oxidoreductase</keyword>
<evidence type="ECO:0000256" key="8">
    <source>
        <dbReference type="RuleBase" id="RU361177"/>
    </source>
</evidence>
<accession>A0A8W8MFN1</accession>
<dbReference type="PRINTS" id="PR00370">
    <property type="entry name" value="FMOXYGENASE"/>
</dbReference>
<dbReference type="InterPro" id="IPR036188">
    <property type="entry name" value="FAD/NAD-bd_sf"/>
</dbReference>
<dbReference type="FunFam" id="3.50.50.60:FF:000138">
    <property type="entry name" value="Flavin-containing monooxygenase"/>
    <property type="match status" value="1"/>
</dbReference>
<keyword evidence="4 8" id="KW-0274">FAD</keyword>
<dbReference type="Proteomes" id="UP000005408">
    <property type="component" value="Unassembled WGS sequence"/>
</dbReference>
<dbReference type="SUPFAM" id="SSF51905">
    <property type="entry name" value="FAD/NAD(P)-binding domain"/>
    <property type="match status" value="2"/>
</dbReference>
<dbReference type="EnsemblMetazoa" id="G32791.1">
    <property type="protein sequence ID" value="G32791.1:cds"/>
    <property type="gene ID" value="G32791"/>
</dbReference>
<evidence type="ECO:0000256" key="4">
    <source>
        <dbReference type="ARBA" id="ARBA00022827"/>
    </source>
</evidence>
<evidence type="ECO:0000256" key="5">
    <source>
        <dbReference type="ARBA" id="ARBA00022857"/>
    </source>
</evidence>
<keyword evidence="7 8" id="KW-0503">Monooxygenase</keyword>
<evidence type="ECO:0000313" key="10">
    <source>
        <dbReference type="Proteomes" id="UP000005408"/>
    </source>
</evidence>
<evidence type="ECO:0000256" key="3">
    <source>
        <dbReference type="ARBA" id="ARBA00022630"/>
    </source>
</evidence>
<dbReference type="EC" id="1.-.-.-" evidence="8"/>
<dbReference type="InterPro" id="IPR020946">
    <property type="entry name" value="Flavin_mOase-like"/>
</dbReference>
<comment type="similarity">
    <text evidence="2 8">Belongs to the FMO family.</text>
</comment>
<keyword evidence="5" id="KW-0521">NADP</keyword>
<reference evidence="9" key="1">
    <citation type="submission" date="2022-08" db="UniProtKB">
        <authorList>
            <consortium name="EnsemblMetazoa"/>
        </authorList>
    </citation>
    <scope>IDENTIFICATION</scope>
    <source>
        <strain evidence="9">05x7-T-G4-1.051#20</strain>
    </source>
</reference>
<sequence length="452" mass="52705">MSGTTRRQRVAVIGAGPAGLCCLKHLAAKPELFEPVAFERNFWPGGIWNYTDQTRKDAFGLPVHSALYNKLKINVPKELQEFPSFPYPKEWKTSYITRQQCWEYLNMFTDHFDIRKYIRFHSFVRNVKPLKEMNENGKPKWLVTFSPVTRMSEVNTEVFDAVLVSNGHDFNDYTPNIPGLELFEGRAIHSKEFRYEEHFDGLRVAILGCHYSGEDISMHVAKFAKKVYACHRRNPKEFPPSFPKEIEQRTPFVRMTRDSVVFPDGGSEKVDAVIFCTGYRFSYPFLKDDVITIKDERIEPIYKHMVHIDYNNLIFVGIPRQWSYFPHYHEMAKLAALILAGDVKLPSKENMLADSEADFQSRLKEGKPPSFAHYMGDIDRQFRYNEDLAKMGGFDPLPPVLEMMWDDVMDERYMNLPKCNTFDYEITGPQSYRCLNPEGIKTRFCKAENVKR</sequence>
<evidence type="ECO:0000256" key="2">
    <source>
        <dbReference type="ARBA" id="ARBA00009183"/>
    </source>
</evidence>
<evidence type="ECO:0000313" key="9">
    <source>
        <dbReference type="EnsemblMetazoa" id="G32791.1:cds"/>
    </source>
</evidence>
<protein>
    <recommendedName>
        <fullName evidence="8">Flavin-containing monooxygenase</fullName>
        <ecNumber evidence="8">1.-.-.-</ecNumber>
    </recommendedName>
</protein>
<organism evidence="9 10">
    <name type="scientific">Magallana gigas</name>
    <name type="common">Pacific oyster</name>
    <name type="synonym">Crassostrea gigas</name>
    <dbReference type="NCBI Taxonomy" id="29159"/>
    <lineage>
        <taxon>Eukaryota</taxon>
        <taxon>Metazoa</taxon>
        <taxon>Spiralia</taxon>
        <taxon>Lophotrochozoa</taxon>
        <taxon>Mollusca</taxon>
        <taxon>Bivalvia</taxon>
        <taxon>Autobranchia</taxon>
        <taxon>Pteriomorphia</taxon>
        <taxon>Ostreida</taxon>
        <taxon>Ostreoidea</taxon>
        <taxon>Ostreidae</taxon>
        <taxon>Magallana</taxon>
    </lineage>
</organism>
<dbReference type="Pfam" id="PF00743">
    <property type="entry name" value="FMO-like"/>
    <property type="match status" value="2"/>
</dbReference>
<dbReference type="Gene3D" id="3.50.50.60">
    <property type="entry name" value="FAD/NAD(P)-binding domain"/>
    <property type="match status" value="2"/>
</dbReference>
<keyword evidence="3 8" id="KW-0285">Flavoprotein</keyword>
<dbReference type="GO" id="GO:0004499">
    <property type="term" value="F:N,N-dimethylaniline monooxygenase activity"/>
    <property type="evidence" value="ECO:0007669"/>
    <property type="project" value="InterPro"/>
</dbReference>
<dbReference type="PIRSF" id="PIRSF000332">
    <property type="entry name" value="FMO"/>
    <property type="match status" value="1"/>
</dbReference>
<dbReference type="GO" id="GO:0050660">
    <property type="term" value="F:flavin adenine dinucleotide binding"/>
    <property type="evidence" value="ECO:0007669"/>
    <property type="project" value="InterPro"/>
</dbReference>
<dbReference type="PANTHER" id="PTHR23023">
    <property type="entry name" value="DIMETHYLANILINE MONOOXYGENASE"/>
    <property type="match status" value="1"/>
</dbReference>
<comment type="cofactor">
    <cofactor evidence="1 8">
        <name>FAD</name>
        <dbReference type="ChEBI" id="CHEBI:57692"/>
    </cofactor>
</comment>